<dbReference type="AlphaFoldDB" id="A0A7R9CUQ0"/>
<proteinExistence type="predicted"/>
<organism evidence="1">
    <name type="scientific">Timema poppense</name>
    <name type="common">Walking stick</name>
    <dbReference type="NCBI Taxonomy" id="170557"/>
    <lineage>
        <taxon>Eukaryota</taxon>
        <taxon>Metazoa</taxon>
        <taxon>Ecdysozoa</taxon>
        <taxon>Arthropoda</taxon>
        <taxon>Hexapoda</taxon>
        <taxon>Insecta</taxon>
        <taxon>Pterygota</taxon>
        <taxon>Neoptera</taxon>
        <taxon>Polyneoptera</taxon>
        <taxon>Phasmatodea</taxon>
        <taxon>Timematodea</taxon>
        <taxon>Timematoidea</taxon>
        <taxon>Timematidae</taxon>
        <taxon>Timema</taxon>
    </lineage>
</organism>
<evidence type="ECO:0000313" key="1">
    <source>
        <dbReference type="EMBL" id="CAD7401286.1"/>
    </source>
</evidence>
<name>A0A7R9CUQ0_TIMPO</name>
<accession>A0A7R9CUQ0</accession>
<reference evidence="1" key="1">
    <citation type="submission" date="2020-11" db="EMBL/GenBank/DDBJ databases">
        <authorList>
            <person name="Tran Van P."/>
        </authorList>
    </citation>
    <scope>NUCLEOTIDE SEQUENCE</scope>
</reference>
<gene>
    <name evidence="1" type="ORF">TPSB3V08_LOCUS3019</name>
</gene>
<dbReference type="EMBL" id="OD001274">
    <property type="protein sequence ID" value="CAD7401286.1"/>
    <property type="molecule type" value="Genomic_DNA"/>
</dbReference>
<protein>
    <submittedName>
        <fullName evidence="1">Uncharacterized protein</fullName>
    </submittedName>
</protein>
<sequence>MTAAVGNFPIIQSFCTTTTKKTSMCKKESLLTLFDDPFTGPEVPGLIPSSPNSVCGAVGLKRNQNQPHMRMGNIPLWWPHGLRRHSCNRLLLPFWDWTAMFYESCLVSNPFYGEYQLTEEDCVARLGWAELSWMQGMMSAHPSYSVHDFQSHYVSSGLYHHENGEIGAQVRVKEYYLRGPHYDLFPGLRTVANTTRET</sequence>